<sequence>MSAAPDKWRPSLTLVIFTVLATVGVLPLVGLFFFRLYDNQLIRQTQAELIAQSRVLATIYAQEVTARLDSGLTLGAEVPPNVLPDPGDQVTPIRPALDLTANDLLRRRPDAQAAPQPAQPAYVEIGARLTPIIRETQKVTLAGFRILDPQGVVIAGRYEVGQSLAHIEEVADALHGQYRATLRNRVPDRPPPPIYSFSRGLGVHVFSAMPVIVNNRVAGVIYTTRTPSNIFDHLYQERGKFVLAGLAVILGTIAIGLVFSRTITLPMRELIDRAARIGRGDREAFRPLRHYGTREFAQLSHSFLGMAEQLARRSDYIATFSAHLTHELKSPLTSIKGAAELLQDSFQGKPEGLTPAEQKTFIANILSDTQRLEAMAQRLRELARAESLPQNERTELAPVIADLRSRFPASSIEASGRLDRAIGMSGEKALIVLSHLADNAMRHRARTIRLEAVDERTTLLVTVSNDGEPISAPNRDRIFDAFFTTRRDQGGTGMGLAIARAVMASHGGSIRLKPTDEGAAFELQFPIA</sequence>
<evidence type="ECO:0000256" key="1">
    <source>
        <dbReference type="ARBA" id="ARBA00000085"/>
    </source>
</evidence>
<dbReference type="STRING" id="375.BKD09_RS07870"/>
<evidence type="ECO:0000256" key="6">
    <source>
        <dbReference type="ARBA" id="ARBA00022679"/>
    </source>
</evidence>
<evidence type="ECO:0000313" key="13">
    <source>
        <dbReference type="EMBL" id="KGT81009.1"/>
    </source>
</evidence>
<evidence type="ECO:0000259" key="11">
    <source>
        <dbReference type="PROSITE" id="PS50109"/>
    </source>
</evidence>
<dbReference type="InterPro" id="IPR004358">
    <property type="entry name" value="Sig_transdc_His_kin-like_C"/>
</dbReference>
<accession>A0A0A3Y650</accession>
<keyword evidence="8 13" id="KW-0418">Kinase</keyword>
<dbReference type="Pfam" id="PF00672">
    <property type="entry name" value="HAMP"/>
    <property type="match status" value="1"/>
</dbReference>
<dbReference type="InterPro" id="IPR003660">
    <property type="entry name" value="HAMP_dom"/>
</dbReference>
<keyword evidence="10" id="KW-0472">Membrane</keyword>
<dbReference type="Gene3D" id="1.10.287.130">
    <property type="match status" value="1"/>
</dbReference>
<name>A0A0A3Y650_BRAJP</name>
<dbReference type="EMBL" id="JRPN01000003">
    <property type="protein sequence ID" value="KGT81009.1"/>
    <property type="molecule type" value="Genomic_DNA"/>
</dbReference>
<comment type="caution">
    <text evidence="13">The sequence shown here is derived from an EMBL/GenBank/DDBJ whole genome shotgun (WGS) entry which is preliminary data.</text>
</comment>
<evidence type="ECO:0000256" key="9">
    <source>
        <dbReference type="ARBA" id="ARBA00022840"/>
    </source>
</evidence>
<keyword evidence="6" id="KW-0808">Transferase</keyword>
<reference evidence="13 14" key="1">
    <citation type="submission" date="2014-09" db="EMBL/GenBank/DDBJ databases">
        <title>Draft genome of Bradyrhizobium japonicum Is-34.</title>
        <authorList>
            <person name="Tsurumaru H."/>
            <person name="Yamakawa T."/>
            <person name="Hashimoto S."/>
            <person name="Okizaki K."/>
            <person name="Kanesaki Y."/>
            <person name="Yoshikawa H."/>
            <person name="Yajima S."/>
        </authorList>
    </citation>
    <scope>NUCLEOTIDE SEQUENCE [LARGE SCALE GENOMIC DNA]</scope>
    <source>
        <strain evidence="13 14">Is-34</strain>
    </source>
</reference>
<dbReference type="PROSITE" id="PS50885">
    <property type="entry name" value="HAMP"/>
    <property type="match status" value="1"/>
</dbReference>
<dbReference type="CDD" id="cd06225">
    <property type="entry name" value="HAMP"/>
    <property type="match status" value="1"/>
</dbReference>
<dbReference type="Proteomes" id="UP000030377">
    <property type="component" value="Unassembled WGS sequence"/>
</dbReference>
<dbReference type="eggNOG" id="COG2205">
    <property type="taxonomic scope" value="Bacteria"/>
</dbReference>
<dbReference type="InterPro" id="IPR003661">
    <property type="entry name" value="HisK_dim/P_dom"/>
</dbReference>
<dbReference type="AlphaFoldDB" id="A0A0A3Y650"/>
<keyword evidence="4" id="KW-1003">Cell membrane</keyword>
<dbReference type="GO" id="GO:0000155">
    <property type="term" value="F:phosphorelay sensor kinase activity"/>
    <property type="evidence" value="ECO:0007669"/>
    <property type="project" value="InterPro"/>
</dbReference>
<dbReference type="PANTHER" id="PTHR44936">
    <property type="entry name" value="SENSOR PROTEIN CREC"/>
    <property type="match status" value="1"/>
</dbReference>
<dbReference type="InterPro" id="IPR005467">
    <property type="entry name" value="His_kinase_dom"/>
</dbReference>
<evidence type="ECO:0000313" key="14">
    <source>
        <dbReference type="Proteomes" id="UP000030377"/>
    </source>
</evidence>
<dbReference type="CDD" id="cd00082">
    <property type="entry name" value="HisKA"/>
    <property type="match status" value="1"/>
</dbReference>
<dbReference type="InterPro" id="IPR003594">
    <property type="entry name" value="HATPase_dom"/>
</dbReference>
<dbReference type="InterPro" id="IPR036097">
    <property type="entry name" value="HisK_dim/P_sf"/>
</dbReference>
<gene>
    <name evidence="13" type="ORF">MA20_06300</name>
</gene>
<dbReference type="PROSITE" id="PS50109">
    <property type="entry name" value="HIS_KIN"/>
    <property type="match status" value="1"/>
</dbReference>
<evidence type="ECO:0000256" key="7">
    <source>
        <dbReference type="ARBA" id="ARBA00022741"/>
    </source>
</evidence>
<dbReference type="SUPFAM" id="SSF47384">
    <property type="entry name" value="Homodimeric domain of signal transducing histidine kinase"/>
    <property type="match status" value="1"/>
</dbReference>
<evidence type="ECO:0000256" key="8">
    <source>
        <dbReference type="ARBA" id="ARBA00022777"/>
    </source>
</evidence>
<feature type="transmembrane region" description="Helical" evidence="10">
    <location>
        <begin position="241"/>
        <end position="259"/>
    </location>
</feature>
<dbReference type="PRINTS" id="PR00344">
    <property type="entry name" value="BCTRLSENSOR"/>
</dbReference>
<dbReference type="GO" id="GO:0005886">
    <property type="term" value="C:plasma membrane"/>
    <property type="evidence" value="ECO:0007669"/>
    <property type="project" value="UniProtKB-SubCell"/>
</dbReference>
<dbReference type="SUPFAM" id="SSF55874">
    <property type="entry name" value="ATPase domain of HSP90 chaperone/DNA topoisomerase II/histidine kinase"/>
    <property type="match status" value="1"/>
</dbReference>
<dbReference type="Gene3D" id="6.10.340.10">
    <property type="match status" value="1"/>
</dbReference>
<dbReference type="EC" id="2.7.13.3" evidence="3"/>
<evidence type="ECO:0000256" key="4">
    <source>
        <dbReference type="ARBA" id="ARBA00022475"/>
    </source>
</evidence>
<keyword evidence="9" id="KW-0067">ATP-binding</keyword>
<proteinExistence type="predicted"/>
<feature type="domain" description="Histidine kinase" evidence="11">
    <location>
        <begin position="323"/>
        <end position="528"/>
    </location>
</feature>
<protein>
    <recommendedName>
        <fullName evidence="3">histidine kinase</fullName>
        <ecNumber evidence="3">2.7.13.3</ecNumber>
    </recommendedName>
</protein>
<comment type="subcellular location">
    <subcellularLocation>
        <location evidence="2">Cell membrane</location>
        <topology evidence="2">Multi-pass membrane protein</topology>
    </subcellularLocation>
</comment>
<feature type="domain" description="HAMP" evidence="12">
    <location>
        <begin position="261"/>
        <end position="315"/>
    </location>
</feature>
<dbReference type="Pfam" id="PF02518">
    <property type="entry name" value="HATPase_c"/>
    <property type="match status" value="1"/>
</dbReference>
<evidence type="ECO:0000259" key="12">
    <source>
        <dbReference type="PROSITE" id="PS50885"/>
    </source>
</evidence>
<dbReference type="SMART" id="SM00388">
    <property type="entry name" value="HisKA"/>
    <property type="match status" value="1"/>
</dbReference>
<dbReference type="GO" id="GO:0005524">
    <property type="term" value="F:ATP binding"/>
    <property type="evidence" value="ECO:0007669"/>
    <property type="project" value="UniProtKB-KW"/>
</dbReference>
<evidence type="ECO:0000256" key="3">
    <source>
        <dbReference type="ARBA" id="ARBA00012438"/>
    </source>
</evidence>
<dbReference type="InterPro" id="IPR036890">
    <property type="entry name" value="HATPase_C_sf"/>
</dbReference>
<comment type="catalytic activity">
    <reaction evidence="1">
        <text>ATP + protein L-histidine = ADP + protein N-phospho-L-histidine.</text>
        <dbReference type="EC" id="2.7.13.3"/>
    </reaction>
</comment>
<dbReference type="Pfam" id="PF00512">
    <property type="entry name" value="HisKA"/>
    <property type="match status" value="1"/>
</dbReference>
<keyword evidence="10" id="KW-0812">Transmembrane</keyword>
<evidence type="ECO:0000256" key="2">
    <source>
        <dbReference type="ARBA" id="ARBA00004651"/>
    </source>
</evidence>
<evidence type="ECO:0000256" key="5">
    <source>
        <dbReference type="ARBA" id="ARBA00022553"/>
    </source>
</evidence>
<keyword evidence="7" id="KW-0547">Nucleotide-binding</keyword>
<dbReference type="SMART" id="SM00387">
    <property type="entry name" value="HATPase_c"/>
    <property type="match status" value="1"/>
</dbReference>
<dbReference type="RefSeq" id="WP_041954148.1">
    <property type="nucleotide sequence ID" value="NZ_JRPN01000003.1"/>
</dbReference>
<dbReference type="PANTHER" id="PTHR44936:SF10">
    <property type="entry name" value="SENSOR PROTEIN RSTB"/>
    <property type="match status" value="1"/>
</dbReference>
<keyword evidence="10" id="KW-1133">Transmembrane helix</keyword>
<keyword evidence="5" id="KW-0597">Phosphoprotein</keyword>
<organism evidence="13 14">
    <name type="scientific">Bradyrhizobium japonicum</name>
    <dbReference type="NCBI Taxonomy" id="375"/>
    <lineage>
        <taxon>Bacteria</taxon>
        <taxon>Pseudomonadati</taxon>
        <taxon>Pseudomonadota</taxon>
        <taxon>Alphaproteobacteria</taxon>
        <taxon>Hyphomicrobiales</taxon>
        <taxon>Nitrobacteraceae</taxon>
        <taxon>Bradyrhizobium</taxon>
    </lineage>
</organism>
<dbReference type="InterPro" id="IPR050980">
    <property type="entry name" value="2C_sensor_his_kinase"/>
</dbReference>
<dbReference type="Gene3D" id="3.30.565.10">
    <property type="entry name" value="Histidine kinase-like ATPase, C-terminal domain"/>
    <property type="match status" value="1"/>
</dbReference>
<feature type="transmembrane region" description="Helical" evidence="10">
    <location>
        <begin position="12"/>
        <end position="34"/>
    </location>
</feature>
<evidence type="ECO:0000256" key="10">
    <source>
        <dbReference type="SAM" id="Phobius"/>
    </source>
</evidence>